<evidence type="ECO:0000313" key="7">
    <source>
        <dbReference type="Proteomes" id="UP000446657"/>
    </source>
</evidence>
<dbReference type="GO" id="GO:0046872">
    <property type="term" value="F:metal ion binding"/>
    <property type="evidence" value="ECO:0007669"/>
    <property type="project" value="InterPro"/>
</dbReference>
<sequence length="72" mass="8028">MKKTYKIDVDCANCANKMEEAAKATTGVKDATVNFMTLKMNVEFEEGADAKAVMQDVLKNCKKVEDDCEIFL</sequence>
<evidence type="ECO:0000313" key="5">
    <source>
        <dbReference type="Proteomes" id="UP000049979"/>
    </source>
</evidence>
<protein>
    <submittedName>
        <fullName evidence="4">Heavy-metal-associated domain-containing protein</fullName>
    </submittedName>
    <submittedName>
        <fullName evidence="3">Zinc/cadmium/mercury/lead-transporting ATPase</fullName>
    </submittedName>
</protein>
<evidence type="ECO:0000259" key="1">
    <source>
        <dbReference type="PROSITE" id="PS50846"/>
    </source>
</evidence>
<dbReference type="PROSITE" id="PS50846">
    <property type="entry name" value="HMA_2"/>
    <property type="match status" value="1"/>
</dbReference>
<dbReference type="CDD" id="cd00371">
    <property type="entry name" value="HMA"/>
    <property type="match status" value="1"/>
</dbReference>
<evidence type="ECO:0000313" key="2">
    <source>
        <dbReference type="EMBL" id="CRL36270.1"/>
    </source>
</evidence>
<organism evidence="2 5">
    <name type="scientific">Roseburia faecis</name>
    <dbReference type="NCBI Taxonomy" id="301302"/>
    <lineage>
        <taxon>Bacteria</taxon>
        <taxon>Bacillati</taxon>
        <taxon>Bacillota</taxon>
        <taxon>Clostridia</taxon>
        <taxon>Lachnospirales</taxon>
        <taxon>Lachnospiraceae</taxon>
        <taxon>Roseburia</taxon>
    </lineage>
</organism>
<dbReference type="STRING" id="301302.ERS852420_02165"/>
<feature type="domain" description="HMA" evidence="1">
    <location>
        <begin position="1"/>
        <end position="69"/>
    </location>
</feature>
<dbReference type="Proteomes" id="UP000095495">
    <property type="component" value="Unassembled WGS sequence"/>
</dbReference>
<dbReference type="GeneID" id="99748790"/>
<dbReference type="Pfam" id="PF00403">
    <property type="entry name" value="HMA"/>
    <property type="match status" value="1"/>
</dbReference>
<dbReference type="AlphaFoldDB" id="A0A0M6WHU2"/>
<dbReference type="Proteomes" id="UP000049979">
    <property type="component" value="Unassembled WGS sequence"/>
</dbReference>
<dbReference type="EMBL" id="WNAL01000003">
    <property type="protein sequence ID" value="MTR80539.1"/>
    <property type="molecule type" value="Genomic_DNA"/>
</dbReference>
<gene>
    <name evidence="3" type="ORF">ERS852420_02165</name>
    <name evidence="4" type="ORF">GMD30_02210</name>
    <name evidence="2" type="ORF">M72_25901</name>
</gene>
<reference evidence="4 7" key="3">
    <citation type="journal article" date="2019" name="Nat. Med.">
        <title>A library of human gut bacterial isolates paired with longitudinal multiomics data enables mechanistic microbiome research.</title>
        <authorList>
            <person name="Poyet M."/>
            <person name="Groussin M."/>
            <person name="Gibbons S.M."/>
            <person name="Avila-Pacheco J."/>
            <person name="Jiang X."/>
            <person name="Kearney S.M."/>
            <person name="Perrotta A.R."/>
            <person name="Berdy B."/>
            <person name="Zhao S."/>
            <person name="Lieberman T.D."/>
            <person name="Swanson P.K."/>
            <person name="Smith M."/>
            <person name="Roesemann S."/>
            <person name="Alexander J.E."/>
            <person name="Rich S.A."/>
            <person name="Livny J."/>
            <person name="Vlamakis H."/>
            <person name="Clish C."/>
            <person name="Bullock K."/>
            <person name="Deik A."/>
            <person name="Scott J."/>
            <person name="Pierce K.A."/>
            <person name="Xavier R.J."/>
            <person name="Alm E.J."/>
        </authorList>
    </citation>
    <scope>NUCLEOTIDE SEQUENCE [LARGE SCALE GENOMIC DNA]</scope>
    <source>
        <strain evidence="4 7">BIOML-A1</strain>
    </source>
</reference>
<dbReference type="EMBL" id="CYXV01000009">
    <property type="protein sequence ID" value="CUN01948.1"/>
    <property type="molecule type" value="Genomic_DNA"/>
</dbReference>
<accession>A0A0M6WHU2</accession>
<name>A0A0M6WHU2_9FIRM</name>
<dbReference type="Gene3D" id="3.30.70.100">
    <property type="match status" value="1"/>
</dbReference>
<reference evidence="2" key="1">
    <citation type="submission" date="2015-05" db="EMBL/GenBank/DDBJ databases">
        <authorList>
            <person name="Wang D.B."/>
            <person name="Wang M."/>
        </authorList>
    </citation>
    <scope>NUCLEOTIDE SEQUENCE [LARGE SCALE GENOMIC DNA]</scope>
    <source>
        <strain evidence="2">M72</strain>
    </source>
</reference>
<dbReference type="RefSeq" id="WP_022045060.1">
    <property type="nucleotide sequence ID" value="NZ_CP173697.1"/>
</dbReference>
<dbReference type="InterPro" id="IPR006121">
    <property type="entry name" value="HMA_dom"/>
</dbReference>
<evidence type="ECO:0000313" key="4">
    <source>
        <dbReference type="EMBL" id="MTR80539.1"/>
    </source>
</evidence>
<dbReference type="SUPFAM" id="SSF55008">
    <property type="entry name" value="HMA, heavy metal-associated domain"/>
    <property type="match status" value="1"/>
</dbReference>
<keyword evidence="5" id="KW-1185">Reference proteome</keyword>
<dbReference type="OrthoDB" id="7068874at2"/>
<dbReference type="EMBL" id="CVRR01000011">
    <property type="protein sequence ID" value="CRL36270.1"/>
    <property type="molecule type" value="Genomic_DNA"/>
</dbReference>
<proteinExistence type="predicted"/>
<reference evidence="5" key="2">
    <citation type="submission" date="2015-05" db="EMBL/GenBank/DDBJ databases">
        <authorList>
            <consortium name="Pathogen Informatics"/>
        </authorList>
    </citation>
    <scope>NUCLEOTIDE SEQUENCE [LARGE SCALE GENOMIC DNA]</scope>
    <source>
        <strain evidence="3 6">2789STDY5608863</strain>
        <strain evidence="5">M72</strain>
    </source>
</reference>
<dbReference type="Proteomes" id="UP000446657">
    <property type="component" value="Unassembled WGS sequence"/>
</dbReference>
<evidence type="ECO:0000313" key="6">
    <source>
        <dbReference type="Proteomes" id="UP000095495"/>
    </source>
</evidence>
<dbReference type="InterPro" id="IPR036163">
    <property type="entry name" value="HMA_dom_sf"/>
</dbReference>
<evidence type="ECO:0000313" key="3">
    <source>
        <dbReference type="EMBL" id="CUN01948.1"/>
    </source>
</evidence>